<gene>
    <name evidence="1" type="ORF">HYC85_022613</name>
</gene>
<dbReference type="AlphaFoldDB" id="A0A7J7GG28"/>
<reference evidence="2" key="1">
    <citation type="journal article" date="2020" name="Nat. Commun.">
        <title>Genome assembly of wild tea tree DASZ reveals pedigree and selection history of tea varieties.</title>
        <authorList>
            <person name="Zhang W."/>
            <person name="Zhang Y."/>
            <person name="Qiu H."/>
            <person name="Guo Y."/>
            <person name="Wan H."/>
            <person name="Zhang X."/>
            <person name="Scossa F."/>
            <person name="Alseekh S."/>
            <person name="Zhang Q."/>
            <person name="Wang P."/>
            <person name="Xu L."/>
            <person name="Schmidt M.H."/>
            <person name="Jia X."/>
            <person name="Li D."/>
            <person name="Zhu A."/>
            <person name="Guo F."/>
            <person name="Chen W."/>
            <person name="Ni D."/>
            <person name="Usadel B."/>
            <person name="Fernie A.R."/>
            <person name="Wen W."/>
        </authorList>
    </citation>
    <scope>NUCLEOTIDE SEQUENCE [LARGE SCALE GENOMIC DNA]</scope>
    <source>
        <strain evidence="2">cv. G240</strain>
    </source>
</reference>
<sequence>MELYVLQELFRPYSCQGTRMEIQVAKQALFSINQYCHCACKSEEGHTIHGDQS</sequence>
<accession>A0A7J7GG28</accession>
<comment type="caution">
    <text evidence="1">The sequence shown here is derived from an EMBL/GenBank/DDBJ whole genome shotgun (WGS) entry which is preliminary data.</text>
</comment>
<proteinExistence type="predicted"/>
<reference evidence="1 2" key="2">
    <citation type="submission" date="2020-07" db="EMBL/GenBank/DDBJ databases">
        <title>Genome assembly of wild tea tree DASZ reveals pedigree and selection history of tea varieties.</title>
        <authorList>
            <person name="Zhang W."/>
        </authorList>
    </citation>
    <scope>NUCLEOTIDE SEQUENCE [LARGE SCALE GENOMIC DNA]</scope>
    <source>
        <strain evidence="2">cv. G240</strain>
        <tissue evidence="1">Leaf</tissue>
    </source>
</reference>
<name>A0A7J7GG28_CAMSI</name>
<evidence type="ECO:0000313" key="1">
    <source>
        <dbReference type="EMBL" id="KAF5938354.1"/>
    </source>
</evidence>
<dbReference type="EMBL" id="JACBKZ010000011">
    <property type="protein sequence ID" value="KAF5938354.1"/>
    <property type="molecule type" value="Genomic_DNA"/>
</dbReference>
<evidence type="ECO:0000313" key="2">
    <source>
        <dbReference type="Proteomes" id="UP000593564"/>
    </source>
</evidence>
<dbReference type="Proteomes" id="UP000593564">
    <property type="component" value="Unassembled WGS sequence"/>
</dbReference>
<protein>
    <submittedName>
        <fullName evidence="1">Uncharacterized protein</fullName>
    </submittedName>
</protein>
<keyword evidence="2" id="KW-1185">Reference proteome</keyword>
<organism evidence="1 2">
    <name type="scientific">Camellia sinensis</name>
    <name type="common">Tea plant</name>
    <name type="synonym">Thea sinensis</name>
    <dbReference type="NCBI Taxonomy" id="4442"/>
    <lineage>
        <taxon>Eukaryota</taxon>
        <taxon>Viridiplantae</taxon>
        <taxon>Streptophyta</taxon>
        <taxon>Embryophyta</taxon>
        <taxon>Tracheophyta</taxon>
        <taxon>Spermatophyta</taxon>
        <taxon>Magnoliopsida</taxon>
        <taxon>eudicotyledons</taxon>
        <taxon>Gunneridae</taxon>
        <taxon>Pentapetalae</taxon>
        <taxon>asterids</taxon>
        <taxon>Ericales</taxon>
        <taxon>Theaceae</taxon>
        <taxon>Camellia</taxon>
    </lineage>
</organism>